<keyword evidence="7" id="KW-1278">Translocase</keyword>
<dbReference type="SMART" id="SM00382">
    <property type="entry name" value="AAA"/>
    <property type="match status" value="1"/>
</dbReference>
<keyword evidence="13" id="KW-1185">Reference proteome</keyword>
<evidence type="ECO:0000256" key="3">
    <source>
        <dbReference type="ARBA" id="ARBA00022741"/>
    </source>
</evidence>
<keyword evidence="3" id="KW-0547">Nucleotide-binding</keyword>
<evidence type="ECO:0000313" key="13">
    <source>
        <dbReference type="Proteomes" id="UP000739180"/>
    </source>
</evidence>
<evidence type="ECO:0000256" key="9">
    <source>
        <dbReference type="ARBA" id="ARBA00023136"/>
    </source>
</evidence>
<dbReference type="SUPFAM" id="SSF52540">
    <property type="entry name" value="P-loop containing nucleoside triphosphate hydrolases"/>
    <property type="match status" value="1"/>
</dbReference>
<evidence type="ECO:0000256" key="1">
    <source>
        <dbReference type="ARBA" id="ARBA00022448"/>
    </source>
</evidence>
<sequence>MTEALVTVDHAALTLGGQAVLEDVSLTLAPGRITTLIGPNGAGKSTLARLVLGLTRPDRGRVVRRPGLTLGYMPQHLRVDGSLPLTVDRFLWLAAPGRTGARRDALQRTGVAHLRRRAVRQLSGGEMQRVLLARALLRQPDLLVLDEPAQGVDVAGQDALYGLLGQVRDETGCGILLISHDLHLVMARTDEVVCLHHHVCCSGTPEAVSRDPAYQRLFGTHGMANLALYTHQHDHDHDISGDVHEGHDHGAAQPGGHHHD</sequence>
<feature type="compositionally biased region" description="Basic and acidic residues" evidence="10">
    <location>
        <begin position="235"/>
        <end position="250"/>
    </location>
</feature>
<keyword evidence="8" id="KW-0406">Ion transport</keyword>
<feature type="region of interest" description="Disordered" evidence="10">
    <location>
        <begin position="235"/>
        <end position="260"/>
    </location>
</feature>
<name>A0ABY2XJ33_9GAMM</name>
<dbReference type="InterPro" id="IPR017871">
    <property type="entry name" value="ABC_transporter-like_CS"/>
</dbReference>
<evidence type="ECO:0000256" key="10">
    <source>
        <dbReference type="SAM" id="MobiDB-lite"/>
    </source>
</evidence>
<dbReference type="InterPro" id="IPR003593">
    <property type="entry name" value="AAA+_ATPase"/>
</dbReference>
<dbReference type="Pfam" id="PF00005">
    <property type="entry name" value="ABC_tran"/>
    <property type="match status" value="1"/>
</dbReference>
<evidence type="ECO:0000256" key="4">
    <source>
        <dbReference type="ARBA" id="ARBA00022833"/>
    </source>
</evidence>
<accession>A0ABY2XJ33</accession>
<protein>
    <submittedName>
        <fullName evidence="12">Zinc ABC transporter ATP-binding protein ZnuC</fullName>
    </submittedName>
</protein>
<keyword evidence="5 12" id="KW-0067">ATP-binding</keyword>
<keyword evidence="4" id="KW-0862">Zinc</keyword>
<keyword evidence="1" id="KW-0813">Transport</keyword>
<feature type="domain" description="ABC transporter" evidence="11">
    <location>
        <begin position="6"/>
        <end position="221"/>
    </location>
</feature>
<dbReference type="InterPro" id="IPR050153">
    <property type="entry name" value="Metal_Ion_Import_ABC"/>
</dbReference>
<evidence type="ECO:0000259" key="11">
    <source>
        <dbReference type="PROSITE" id="PS50893"/>
    </source>
</evidence>
<keyword evidence="6" id="KW-0864">Zinc transport</keyword>
<keyword evidence="2" id="KW-1003">Cell membrane</keyword>
<evidence type="ECO:0000256" key="8">
    <source>
        <dbReference type="ARBA" id="ARBA00023065"/>
    </source>
</evidence>
<dbReference type="GO" id="GO:0005524">
    <property type="term" value="F:ATP binding"/>
    <property type="evidence" value="ECO:0007669"/>
    <property type="project" value="UniProtKB-KW"/>
</dbReference>
<dbReference type="EMBL" id="VCQT01000044">
    <property type="protein sequence ID" value="TMW11425.1"/>
    <property type="molecule type" value="Genomic_DNA"/>
</dbReference>
<evidence type="ECO:0000313" key="12">
    <source>
        <dbReference type="EMBL" id="TMW11425.1"/>
    </source>
</evidence>
<dbReference type="PANTHER" id="PTHR42734">
    <property type="entry name" value="METAL TRANSPORT SYSTEM ATP-BINDING PROTEIN TM_0124-RELATED"/>
    <property type="match status" value="1"/>
</dbReference>
<dbReference type="PROSITE" id="PS50893">
    <property type="entry name" value="ABC_TRANSPORTER_2"/>
    <property type="match status" value="1"/>
</dbReference>
<organism evidence="12 13">
    <name type="scientific">Alloalcanivorax gelatiniphagus</name>
    <dbReference type="NCBI Taxonomy" id="1194167"/>
    <lineage>
        <taxon>Bacteria</taxon>
        <taxon>Pseudomonadati</taxon>
        <taxon>Pseudomonadota</taxon>
        <taxon>Gammaproteobacteria</taxon>
        <taxon>Oceanospirillales</taxon>
        <taxon>Alcanivoracaceae</taxon>
        <taxon>Alloalcanivorax</taxon>
    </lineage>
</organism>
<dbReference type="InterPro" id="IPR003439">
    <property type="entry name" value="ABC_transporter-like_ATP-bd"/>
</dbReference>
<evidence type="ECO:0000256" key="2">
    <source>
        <dbReference type="ARBA" id="ARBA00022475"/>
    </source>
</evidence>
<gene>
    <name evidence="12" type="primary">znuC</name>
    <name evidence="12" type="ORF">FGS76_15375</name>
</gene>
<reference evidence="12 13" key="1">
    <citation type="submission" date="2019-05" db="EMBL/GenBank/DDBJ databases">
        <title>Genome of Alcanivorax gelatiniphagus, an oil degrading marine bacteria.</title>
        <authorList>
            <person name="Kwon K.K."/>
        </authorList>
    </citation>
    <scope>NUCLEOTIDE SEQUENCE [LARGE SCALE GENOMIC DNA]</scope>
    <source>
        <strain evidence="12 13">MEBiC 08158</strain>
    </source>
</reference>
<keyword evidence="9" id="KW-0472">Membrane</keyword>
<dbReference type="PROSITE" id="PS00211">
    <property type="entry name" value="ABC_TRANSPORTER_1"/>
    <property type="match status" value="1"/>
</dbReference>
<dbReference type="Gene3D" id="3.40.50.300">
    <property type="entry name" value="P-loop containing nucleotide triphosphate hydrolases"/>
    <property type="match status" value="1"/>
</dbReference>
<dbReference type="RefSeq" id="WP_138773515.1">
    <property type="nucleotide sequence ID" value="NZ_VCQT01000044.1"/>
</dbReference>
<comment type="caution">
    <text evidence="12">The sequence shown here is derived from an EMBL/GenBank/DDBJ whole genome shotgun (WGS) entry which is preliminary data.</text>
</comment>
<dbReference type="PANTHER" id="PTHR42734:SF9">
    <property type="entry name" value="ZINC IMPORT ATP-BINDING PROTEIN ZNUC"/>
    <property type="match status" value="1"/>
</dbReference>
<evidence type="ECO:0000256" key="7">
    <source>
        <dbReference type="ARBA" id="ARBA00022967"/>
    </source>
</evidence>
<evidence type="ECO:0000256" key="6">
    <source>
        <dbReference type="ARBA" id="ARBA00022906"/>
    </source>
</evidence>
<dbReference type="NCBIfam" id="NF007090">
    <property type="entry name" value="PRK09544.1"/>
    <property type="match status" value="1"/>
</dbReference>
<dbReference type="Proteomes" id="UP000739180">
    <property type="component" value="Unassembled WGS sequence"/>
</dbReference>
<dbReference type="InterPro" id="IPR027417">
    <property type="entry name" value="P-loop_NTPase"/>
</dbReference>
<proteinExistence type="predicted"/>
<evidence type="ECO:0000256" key="5">
    <source>
        <dbReference type="ARBA" id="ARBA00022840"/>
    </source>
</evidence>